<organism evidence="1 2">
    <name type="scientific">Prototheca wickerhamii</name>
    <dbReference type="NCBI Taxonomy" id="3111"/>
    <lineage>
        <taxon>Eukaryota</taxon>
        <taxon>Viridiplantae</taxon>
        <taxon>Chlorophyta</taxon>
        <taxon>core chlorophytes</taxon>
        <taxon>Trebouxiophyceae</taxon>
        <taxon>Chlorellales</taxon>
        <taxon>Chlorellaceae</taxon>
        <taxon>Prototheca</taxon>
    </lineage>
</organism>
<evidence type="ECO:0000313" key="2">
    <source>
        <dbReference type="Proteomes" id="UP001255856"/>
    </source>
</evidence>
<comment type="caution">
    <text evidence="1">The sequence shown here is derived from an EMBL/GenBank/DDBJ whole genome shotgun (WGS) entry which is preliminary data.</text>
</comment>
<dbReference type="EMBL" id="JASFZW010000004">
    <property type="protein sequence ID" value="KAK2078677.1"/>
    <property type="molecule type" value="Genomic_DNA"/>
</dbReference>
<gene>
    <name evidence="1" type="ORF">QBZ16_003517</name>
</gene>
<reference evidence="1" key="1">
    <citation type="submission" date="2021-01" db="EMBL/GenBank/DDBJ databases">
        <authorList>
            <person name="Eckstrom K.M.E."/>
        </authorList>
    </citation>
    <scope>NUCLEOTIDE SEQUENCE</scope>
    <source>
        <strain evidence="1">UVCC 0001</strain>
    </source>
</reference>
<protein>
    <submittedName>
        <fullName evidence="1">Uncharacterized protein</fullName>
    </submittedName>
</protein>
<dbReference type="AlphaFoldDB" id="A0AAD9MIM8"/>
<proteinExistence type="predicted"/>
<evidence type="ECO:0000313" key="1">
    <source>
        <dbReference type="EMBL" id="KAK2078677.1"/>
    </source>
</evidence>
<dbReference type="Proteomes" id="UP001255856">
    <property type="component" value="Unassembled WGS sequence"/>
</dbReference>
<keyword evidence="2" id="KW-1185">Reference proteome</keyword>
<name>A0AAD9MIM8_PROWI</name>
<sequence>MCIWACLHTLRKVPRCYETNNALTVYAAYVSAPSTSVVLDPDNLVITSFEVDYPIFNMYDPAHITATFSGTVVGEMYSMDLWCNSPAMLVVTPILADDPELSADYHAFPRQCGTTRYMIMSSPDGIHMAVASSNS</sequence>
<accession>A0AAD9MIM8</accession>